<keyword evidence="4" id="KW-1185">Reference proteome</keyword>
<dbReference type="SUPFAM" id="SSF54236">
    <property type="entry name" value="Ubiquitin-like"/>
    <property type="match status" value="1"/>
</dbReference>
<feature type="region of interest" description="Disordered" evidence="1">
    <location>
        <begin position="242"/>
        <end position="296"/>
    </location>
</feature>
<evidence type="ECO:0000256" key="1">
    <source>
        <dbReference type="SAM" id="MobiDB-lite"/>
    </source>
</evidence>
<dbReference type="OrthoDB" id="5861979at2759"/>
<feature type="compositionally biased region" description="Low complexity" evidence="1">
    <location>
        <begin position="259"/>
        <end position="295"/>
    </location>
</feature>
<name>A0A498SCE6_ACAVI</name>
<evidence type="ECO:0000313" key="4">
    <source>
        <dbReference type="Proteomes" id="UP000276991"/>
    </source>
</evidence>
<dbReference type="Proteomes" id="UP000276991">
    <property type="component" value="Unassembled WGS sequence"/>
</dbReference>
<feature type="compositionally biased region" description="Polar residues" evidence="1">
    <location>
        <begin position="1203"/>
        <end position="1218"/>
    </location>
</feature>
<dbReference type="GO" id="GO:0051787">
    <property type="term" value="F:misfolded protein binding"/>
    <property type="evidence" value="ECO:0007669"/>
    <property type="project" value="TreeGrafter"/>
</dbReference>
<dbReference type="CDD" id="cd17039">
    <property type="entry name" value="Ubl_ubiquitin_like"/>
    <property type="match status" value="1"/>
</dbReference>
<organism evidence="3 4">
    <name type="scientific">Acanthocheilonema viteae</name>
    <name type="common">Filarial nematode worm</name>
    <name type="synonym">Dipetalonema viteae</name>
    <dbReference type="NCBI Taxonomy" id="6277"/>
    <lineage>
        <taxon>Eukaryota</taxon>
        <taxon>Metazoa</taxon>
        <taxon>Ecdysozoa</taxon>
        <taxon>Nematoda</taxon>
        <taxon>Chromadorea</taxon>
        <taxon>Rhabditida</taxon>
        <taxon>Spirurina</taxon>
        <taxon>Spiruromorpha</taxon>
        <taxon>Filarioidea</taxon>
        <taxon>Onchocercidae</taxon>
        <taxon>Acanthocheilonema</taxon>
    </lineage>
</organism>
<evidence type="ECO:0000259" key="2">
    <source>
        <dbReference type="PROSITE" id="PS50053"/>
    </source>
</evidence>
<dbReference type="EMBL" id="UPTC01000622">
    <property type="protein sequence ID" value="VBB29484.1"/>
    <property type="molecule type" value="Genomic_DNA"/>
</dbReference>
<feature type="region of interest" description="Disordered" evidence="1">
    <location>
        <begin position="1203"/>
        <end position="1225"/>
    </location>
</feature>
<dbReference type="PANTHER" id="PTHR15204">
    <property type="entry name" value="LARGE PROLINE-RICH PROTEIN BAG6"/>
    <property type="match status" value="1"/>
</dbReference>
<dbReference type="GO" id="GO:0031593">
    <property type="term" value="F:polyubiquitin modification-dependent protein binding"/>
    <property type="evidence" value="ECO:0007669"/>
    <property type="project" value="TreeGrafter"/>
</dbReference>
<proteinExistence type="predicted"/>
<feature type="compositionally biased region" description="Polar residues" evidence="1">
    <location>
        <begin position="512"/>
        <end position="539"/>
    </location>
</feature>
<feature type="region of interest" description="Disordered" evidence="1">
    <location>
        <begin position="898"/>
        <end position="940"/>
    </location>
</feature>
<dbReference type="GO" id="GO:0036503">
    <property type="term" value="P:ERAD pathway"/>
    <property type="evidence" value="ECO:0007669"/>
    <property type="project" value="TreeGrafter"/>
</dbReference>
<sequence length="1373" mass="153039">MRIRVKTLDRNDEELDIADDASLGTLRKLIEERMGILESRQRIIFQGHPLLNNDRLLKDYGIADGLTLHMVERPLNAGPPPGLNSQHSDLEHSDEHMESTRVNVINGEMVIIRNAIFQDAGNTTEFVRETLSNVLGALLDRTSVDVETQDDTPRTGDLTLRVHIRGGAVRHVNSGALSRINFISDGLNRSERTLEILEKEPFSSMMVEGYERVMPPLRSDFERTKFGETVLELEEVLHIRRADLSDNTDTGPKNEGDEPQTTSSTPQTTSSTPQTTSSTPQTTNSTPHNNTQQQNVVLRNATPENYMELLRKLLSVQNLANHHLKRYHDMIHKRRNMPNNRAKCIALCFEENFRRVLHRLSHAYHSISDIFVNFLDPESPLEPSSAEHHDEPTTEVVLTLVFVAQNERDSRDRSVSDGGQQPADANIGHIHMGHSRAFRLSQSMRGGLRTYPVLNPTIRTPTVITVPDISAAGSRTPFVSSSGPLHVQSARLHVAPNANSGMRMETSEPFDLNTNQTEGENPSGQSASPESDSAGNQTEFGGAINTAVRGGIQNFIRNILPNAFGNITSMQTGQTTASGTQTGANTVRRRHPVINIHSRQHPGSSQMQSSARTFLSPSTPTFHGPGIVGQVIVRTNGPANAEAARRALDAAMQAATAAVGENGVHVQVNGMPRILSSVGRNRSNVMWARRTYTTRGDREGGTEQPSDMFIGPHYPNDSTIYTNDPHLNCQSNLCNPRANIHNSTAYETLIGDLYQATLRYKESLDPQSPEVADIEALIRRWAALKIRNGFCSVSLLQDRVRGLHDLDGHVALNQRGEALFERPEHFKSVLTAMLRRAIANLADADADIAHRLNASQGEYDVSNYGMVPVISTPLHGFEVPGPPIGSIELDAVDIETFDPPQEVQMRDENVEEDQRTNRSDTTQESALSEIQPPNAAGDVADNAENDMNIIEMIRTLSDLMQSGRSTTLAQVMREIGQPVTHLDTGFVNLVMVLAYEILQIPEVVQILNGNFSSLSKNRQQMRRFLIQNVFNDNCRPSDEDLKNAAERVALAEEKLDRFLAYSDVHRYADVDGVGRIDLVASVLRLEKRIVEEFLRHLMRTDDDMTPEEYSKAIVDMFTAYVYRAVLLTNLSMKGQPYDYESLLLRFMERPARVTEHHLSVSMAQMSMSHIRLLLRRETPFTVHDMMEDIVLANEQDQAVESSSFTANSETECVPSNSSFKHDESDNIDDCKARRLDDVEMQDAQDAQPSPTWKNILPKEWISVIQDDKNRSVPGNAKSFSDAYLSACSTKRKGMKVTTEGSSDGVVSSAVKRSLEEAVSSSGFTLTNIPSSTDDTNVLQNEFDDLVRQRVAKDEKYDPEKYPELNKFLKKRDS</sequence>
<dbReference type="InterPro" id="IPR029071">
    <property type="entry name" value="Ubiquitin-like_domsf"/>
</dbReference>
<dbReference type="Pfam" id="PF00240">
    <property type="entry name" value="ubiquitin"/>
    <property type="match status" value="1"/>
</dbReference>
<feature type="region of interest" description="Disordered" evidence="1">
    <location>
        <begin position="408"/>
        <end position="427"/>
    </location>
</feature>
<feature type="domain" description="Ubiquitin-like" evidence="2">
    <location>
        <begin position="1"/>
        <end position="77"/>
    </location>
</feature>
<dbReference type="SMART" id="SM00213">
    <property type="entry name" value="UBQ"/>
    <property type="match status" value="1"/>
</dbReference>
<protein>
    <recommendedName>
        <fullName evidence="2">Ubiquitin-like domain-containing protein</fullName>
    </recommendedName>
</protein>
<evidence type="ECO:0000313" key="3">
    <source>
        <dbReference type="EMBL" id="VBB29484.1"/>
    </source>
</evidence>
<accession>A0A498SCE6</accession>
<reference evidence="3 4" key="1">
    <citation type="submission" date="2018-08" db="EMBL/GenBank/DDBJ databases">
        <authorList>
            <person name="Laetsch R D."/>
            <person name="Stevens L."/>
            <person name="Kumar S."/>
            <person name="Blaxter L. M."/>
        </authorList>
    </citation>
    <scope>NUCLEOTIDE SEQUENCE [LARGE SCALE GENOMIC DNA]</scope>
</reference>
<dbReference type="PROSITE" id="PS50053">
    <property type="entry name" value="UBIQUITIN_2"/>
    <property type="match status" value="1"/>
</dbReference>
<dbReference type="PANTHER" id="PTHR15204:SF0">
    <property type="entry name" value="LARGE PROLINE-RICH PROTEIN BAG6"/>
    <property type="match status" value="1"/>
</dbReference>
<feature type="compositionally biased region" description="Polar residues" evidence="1">
    <location>
        <begin position="919"/>
        <end position="928"/>
    </location>
</feature>
<dbReference type="GO" id="GO:0071818">
    <property type="term" value="C:BAT3 complex"/>
    <property type="evidence" value="ECO:0007669"/>
    <property type="project" value="TreeGrafter"/>
</dbReference>
<dbReference type="InterPro" id="IPR000626">
    <property type="entry name" value="Ubiquitin-like_dom"/>
</dbReference>
<feature type="region of interest" description="Disordered" evidence="1">
    <location>
        <begin position="75"/>
        <end position="95"/>
    </location>
</feature>
<gene>
    <name evidence="3" type="ORF">NAV_LOCUS4286</name>
</gene>
<dbReference type="Gene3D" id="3.10.20.90">
    <property type="entry name" value="Phosphatidylinositol 3-kinase Catalytic Subunit, Chain A, domain 1"/>
    <property type="match status" value="1"/>
</dbReference>
<dbReference type="STRING" id="6277.A0A498SCE6"/>
<feature type="region of interest" description="Disordered" evidence="1">
    <location>
        <begin position="497"/>
        <end position="540"/>
    </location>
</feature>
<feature type="compositionally biased region" description="Basic and acidic residues" evidence="1">
    <location>
        <begin position="904"/>
        <end position="918"/>
    </location>
</feature>